<name>A0A220U107_9BACI</name>
<feature type="transmembrane region" description="Helical" evidence="1">
    <location>
        <begin position="41"/>
        <end position="58"/>
    </location>
</feature>
<protein>
    <submittedName>
        <fullName evidence="2">Uncharacterized protein</fullName>
    </submittedName>
</protein>
<reference evidence="2 3" key="1">
    <citation type="submission" date="2017-07" db="EMBL/GenBank/DDBJ databases">
        <title>Virgibacillus sp. LM2416.</title>
        <authorList>
            <person name="Tak E.J."/>
            <person name="Bae J.-W."/>
        </authorList>
    </citation>
    <scope>NUCLEOTIDE SEQUENCE [LARGE SCALE GENOMIC DNA]</scope>
    <source>
        <strain evidence="2 3">LM2416</strain>
    </source>
</reference>
<evidence type="ECO:0000313" key="3">
    <source>
        <dbReference type="Proteomes" id="UP000198312"/>
    </source>
</evidence>
<keyword evidence="1" id="KW-1133">Transmembrane helix</keyword>
<proteinExistence type="predicted"/>
<dbReference type="AlphaFoldDB" id="A0A220U107"/>
<dbReference type="OrthoDB" id="2453566at2"/>
<keyword evidence="3" id="KW-1185">Reference proteome</keyword>
<dbReference type="RefSeq" id="WP_089061068.1">
    <property type="nucleotide sequence ID" value="NZ_CP022315.1"/>
</dbReference>
<sequence length="181" mass="20073">MFYIIVGICILVVIVVLWMIDKFAGSSEMMGGFKNSGFRKLMVGLSVAAVLSLAYGIYAKVTYQPPFMDISVNGDSYTVFGDIGEVGYYADGLVKQGEKTNIRLVAWEDLNLGDKTKIMISYPSGKEVSWKPDISMIKGVSINEIKQIYELSPYTFEESGDVTLTIRDKSLSFTIEVKEGK</sequence>
<dbReference type="KEGG" id="vil:CFK37_06375"/>
<dbReference type="EMBL" id="CP022315">
    <property type="protein sequence ID" value="ASK61808.1"/>
    <property type="molecule type" value="Genomic_DNA"/>
</dbReference>
<keyword evidence="1" id="KW-0812">Transmembrane</keyword>
<evidence type="ECO:0000256" key="1">
    <source>
        <dbReference type="SAM" id="Phobius"/>
    </source>
</evidence>
<feature type="transmembrane region" description="Helical" evidence="1">
    <location>
        <begin position="5"/>
        <end position="20"/>
    </location>
</feature>
<gene>
    <name evidence="2" type="ORF">CFK37_06375</name>
</gene>
<keyword evidence="1" id="KW-0472">Membrane</keyword>
<dbReference type="Proteomes" id="UP000198312">
    <property type="component" value="Chromosome"/>
</dbReference>
<evidence type="ECO:0000313" key="2">
    <source>
        <dbReference type="EMBL" id="ASK61808.1"/>
    </source>
</evidence>
<organism evidence="2 3">
    <name type="scientific">Virgibacillus phasianinus</name>
    <dbReference type="NCBI Taxonomy" id="2017483"/>
    <lineage>
        <taxon>Bacteria</taxon>
        <taxon>Bacillati</taxon>
        <taxon>Bacillota</taxon>
        <taxon>Bacilli</taxon>
        <taxon>Bacillales</taxon>
        <taxon>Bacillaceae</taxon>
        <taxon>Virgibacillus</taxon>
    </lineage>
</organism>
<accession>A0A220U107</accession>